<proteinExistence type="predicted"/>
<sequence>MLEPGQPTPKFIVRQVFGWVLVLPLLVSFIKLPFPLALVLSLGVLAASLYGVQLARRHASRRVALFAAIVTALNGVSFLAMSTPSVLKALYYIVWLYAYPHYSNWAYWSF</sequence>
<dbReference type="Proteomes" id="UP000297322">
    <property type="component" value="Unassembled WGS sequence"/>
</dbReference>
<dbReference type="EMBL" id="SPVI01000011">
    <property type="protein sequence ID" value="TFW42012.1"/>
    <property type="molecule type" value="Genomic_DNA"/>
</dbReference>
<evidence type="ECO:0000313" key="3">
    <source>
        <dbReference type="Proteomes" id="UP000297322"/>
    </source>
</evidence>
<feature type="transmembrane region" description="Helical" evidence="1">
    <location>
        <begin position="64"/>
        <end position="83"/>
    </location>
</feature>
<dbReference type="RefSeq" id="WP_065877111.1">
    <property type="nucleotide sequence ID" value="NZ_SPVI01000011.1"/>
</dbReference>
<keyword evidence="1" id="KW-1133">Transmembrane helix</keyword>
<evidence type="ECO:0000313" key="2">
    <source>
        <dbReference type="EMBL" id="TFW42012.1"/>
    </source>
</evidence>
<keyword evidence="1" id="KW-0472">Membrane</keyword>
<dbReference type="AlphaFoldDB" id="A0A4Y9TG06"/>
<organism evidence="2 3">
    <name type="scientific">Pseudomonas fluorescens</name>
    <dbReference type="NCBI Taxonomy" id="294"/>
    <lineage>
        <taxon>Bacteria</taxon>
        <taxon>Pseudomonadati</taxon>
        <taxon>Pseudomonadota</taxon>
        <taxon>Gammaproteobacteria</taxon>
        <taxon>Pseudomonadales</taxon>
        <taxon>Pseudomonadaceae</taxon>
        <taxon>Pseudomonas</taxon>
    </lineage>
</organism>
<protein>
    <submittedName>
        <fullName evidence="2">Uncharacterized protein</fullName>
    </submittedName>
</protein>
<comment type="caution">
    <text evidence="2">The sequence shown here is derived from an EMBL/GenBank/DDBJ whole genome shotgun (WGS) entry which is preliminary data.</text>
</comment>
<reference evidence="2 3" key="1">
    <citation type="submission" date="2019-03" db="EMBL/GenBank/DDBJ databases">
        <title>Biocontrol and xenobiotic degradation properties of endophytic Pseudomonas fluorescens strain BRZ63.</title>
        <authorList>
            <person name="Chlebek D.A."/>
            <person name="Pinski A."/>
            <person name="Zur J.P."/>
            <person name="Michalska J."/>
            <person name="Hupert-Kocurek K.T."/>
        </authorList>
    </citation>
    <scope>NUCLEOTIDE SEQUENCE [LARGE SCALE GENOMIC DNA]</scope>
    <source>
        <strain evidence="2 3">BRZ63</strain>
    </source>
</reference>
<accession>A0A4Y9TG06</accession>
<keyword evidence="1" id="KW-0812">Transmembrane</keyword>
<evidence type="ECO:0000256" key="1">
    <source>
        <dbReference type="SAM" id="Phobius"/>
    </source>
</evidence>
<gene>
    <name evidence="2" type="ORF">E4T65_18930</name>
</gene>
<name>A0A4Y9TG06_PSEFL</name>